<protein>
    <submittedName>
        <fullName evidence="1">ARM repeat superfamily protein</fullName>
    </submittedName>
</protein>
<proteinExistence type="predicted"/>
<dbReference type="EMBL" id="BKCP01005683">
    <property type="protein sequence ID" value="GER39534.1"/>
    <property type="molecule type" value="Genomic_DNA"/>
</dbReference>
<sequence length="104" mass="11022">MGRIQAYVGSSPWFATSSGVRDGAFCLIGAFRPVLRALVTTVWGRGAVPSWSLARLGWIYVSPSSLGEGSEYVASRALACLGSVVVGSRLVRCCVGTMADYWEG</sequence>
<name>A0A5A7Q3C0_STRAF</name>
<keyword evidence="2" id="KW-1185">Reference proteome</keyword>
<organism evidence="1 2">
    <name type="scientific">Striga asiatica</name>
    <name type="common">Asiatic witchweed</name>
    <name type="synonym">Buchnera asiatica</name>
    <dbReference type="NCBI Taxonomy" id="4170"/>
    <lineage>
        <taxon>Eukaryota</taxon>
        <taxon>Viridiplantae</taxon>
        <taxon>Streptophyta</taxon>
        <taxon>Embryophyta</taxon>
        <taxon>Tracheophyta</taxon>
        <taxon>Spermatophyta</taxon>
        <taxon>Magnoliopsida</taxon>
        <taxon>eudicotyledons</taxon>
        <taxon>Gunneridae</taxon>
        <taxon>Pentapetalae</taxon>
        <taxon>asterids</taxon>
        <taxon>lamiids</taxon>
        <taxon>Lamiales</taxon>
        <taxon>Orobanchaceae</taxon>
        <taxon>Buchnereae</taxon>
        <taxon>Striga</taxon>
    </lineage>
</organism>
<reference evidence="2" key="1">
    <citation type="journal article" date="2019" name="Curr. Biol.">
        <title>Genome Sequence of Striga asiatica Provides Insight into the Evolution of Plant Parasitism.</title>
        <authorList>
            <person name="Yoshida S."/>
            <person name="Kim S."/>
            <person name="Wafula E.K."/>
            <person name="Tanskanen J."/>
            <person name="Kim Y.M."/>
            <person name="Honaas L."/>
            <person name="Yang Z."/>
            <person name="Spallek T."/>
            <person name="Conn C.E."/>
            <person name="Ichihashi Y."/>
            <person name="Cheong K."/>
            <person name="Cui S."/>
            <person name="Der J.P."/>
            <person name="Gundlach H."/>
            <person name="Jiao Y."/>
            <person name="Hori C."/>
            <person name="Ishida J.K."/>
            <person name="Kasahara H."/>
            <person name="Kiba T."/>
            <person name="Kim M.S."/>
            <person name="Koo N."/>
            <person name="Laohavisit A."/>
            <person name="Lee Y.H."/>
            <person name="Lumba S."/>
            <person name="McCourt P."/>
            <person name="Mortimer J.C."/>
            <person name="Mutuku J.M."/>
            <person name="Nomura T."/>
            <person name="Sasaki-Sekimoto Y."/>
            <person name="Seto Y."/>
            <person name="Wang Y."/>
            <person name="Wakatake T."/>
            <person name="Sakakibara H."/>
            <person name="Demura T."/>
            <person name="Yamaguchi S."/>
            <person name="Yoneyama K."/>
            <person name="Manabe R.I."/>
            <person name="Nelson D.C."/>
            <person name="Schulman A.H."/>
            <person name="Timko M.P."/>
            <person name="dePamphilis C.W."/>
            <person name="Choi D."/>
            <person name="Shirasu K."/>
        </authorList>
    </citation>
    <scope>NUCLEOTIDE SEQUENCE [LARGE SCALE GENOMIC DNA]</scope>
    <source>
        <strain evidence="2">cv. UVA1</strain>
    </source>
</reference>
<accession>A0A5A7Q3C0</accession>
<comment type="caution">
    <text evidence="1">The sequence shown here is derived from an EMBL/GenBank/DDBJ whole genome shotgun (WGS) entry which is preliminary data.</text>
</comment>
<evidence type="ECO:0000313" key="1">
    <source>
        <dbReference type="EMBL" id="GER39534.1"/>
    </source>
</evidence>
<dbReference type="AlphaFoldDB" id="A0A5A7Q3C0"/>
<dbReference type="Proteomes" id="UP000325081">
    <property type="component" value="Unassembled WGS sequence"/>
</dbReference>
<evidence type="ECO:0000313" key="2">
    <source>
        <dbReference type="Proteomes" id="UP000325081"/>
    </source>
</evidence>
<gene>
    <name evidence="1" type="ORF">STAS_16157</name>
</gene>